<accession>A0ABT3TBB0</accession>
<protein>
    <recommendedName>
        <fullName evidence="4">Porin</fullName>
    </recommendedName>
</protein>
<dbReference type="Pfam" id="PF07396">
    <property type="entry name" value="Porin_O_P"/>
    <property type="match status" value="1"/>
</dbReference>
<name>A0ABT3TBB0_9GAMM</name>
<organism evidence="2 3">
    <name type="scientific">Candidatus Litorirhabdus singularis</name>
    <dbReference type="NCBI Taxonomy" id="2518993"/>
    <lineage>
        <taxon>Bacteria</taxon>
        <taxon>Pseudomonadati</taxon>
        <taxon>Pseudomonadota</taxon>
        <taxon>Gammaproteobacteria</taxon>
        <taxon>Cellvibrionales</taxon>
        <taxon>Halieaceae</taxon>
        <taxon>Candidatus Litorirhabdus</taxon>
    </lineage>
</organism>
<feature type="signal peptide" evidence="1">
    <location>
        <begin position="1"/>
        <end position="26"/>
    </location>
</feature>
<evidence type="ECO:0000313" key="3">
    <source>
        <dbReference type="Proteomes" id="UP001143362"/>
    </source>
</evidence>
<dbReference type="RefSeq" id="WP_279243569.1">
    <property type="nucleotide sequence ID" value="NZ_SHNN01000001.1"/>
</dbReference>
<dbReference type="Proteomes" id="UP001143362">
    <property type="component" value="Unassembled WGS sequence"/>
</dbReference>
<comment type="caution">
    <text evidence="2">The sequence shown here is derived from an EMBL/GenBank/DDBJ whole genome shotgun (WGS) entry which is preliminary data.</text>
</comment>
<proteinExistence type="predicted"/>
<evidence type="ECO:0008006" key="4">
    <source>
        <dbReference type="Google" id="ProtNLM"/>
    </source>
</evidence>
<dbReference type="InterPro" id="IPR011059">
    <property type="entry name" value="Metal-dep_hydrolase_composite"/>
</dbReference>
<dbReference type="Gene3D" id="2.30.40.10">
    <property type="entry name" value="Urease, subunit C, domain 1"/>
    <property type="match status" value="1"/>
</dbReference>
<keyword evidence="1" id="KW-0732">Signal</keyword>
<dbReference type="EMBL" id="SHNN01000001">
    <property type="protein sequence ID" value="MCX2979569.1"/>
    <property type="molecule type" value="Genomic_DNA"/>
</dbReference>
<dbReference type="SUPFAM" id="SSF51338">
    <property type="entry name" value="Composite domain of metallo-dependent hydrolases"/>
    <property type="match status" value="1"/>
</dbReference>
<sequence>MNNTKFLRQYLMSLFLSVGLVWPAMAQSENTILIRNITLLGQEGEKEKVVVNVLIKSSELNIITQDTIPLDAADSVFDAREGTVMGNLKLGEPASFLVLDGDPSENVELLLDTKTHTLFAIHDGTVLKNTLRPITDESPAERERKQAGWLAYTAPPLAVPLNYRDDRRWNKFNTKYVSGIFTGAIVLDRQSWTNQDGESRSQVGDLKSFEGGEIRGLRFGGVGTLNFPKPWVWTVFGATHAFDQGFDSIESDDYTLFDLRLDIPLWDKTSFSIGKQKEPISMERLMALGHGPLGERAAVSDALLPSRNVGVVMAGTLLNDRMTLAGGAFNNWLDKDQPSSFDDNSTQLVGRATWVPVQSANESTLLHLGLGLRDSDGKEGFVTQTGPEINQAPDYVASDFFDVDGMMTYQAEASLRSGPFWLHGEYARTDLDDPVLGDSSIDGYHVTASWILTGEVRDYNKRTGTFRPIAVARSVKQNGWGAWEVSTRFSTLDMSEVPDPAGLDAGEMDVWSLGLNWWLTPYFNFNVNYRYIELDRFGEQGTSQGFTTRLMLILE</sequence>
<gene>
    <name evidence="2" type="ORF">EYC98_01695</name>
</gene>
<dbReference type="SUPFAM" id="SSF56935">
    <property type="entry name" value="Porins"/>
    <property type="match status" value="1"/>
</dbReference>
<reference evidence="2" key="1">
    <citation type="submission" date="2019-02" db="EMBL/GenBank/DDBJ databases">
        <authorList>
            <person name="Li S.-H."/>
        </authorList>
    </citation>
    <scope>NUCLEOTIDE SEQUENCE</scope>
    <source>
        <strain evidence="2">IMCC14734</strain>
    </source>
</reference>
<dbReference type="InterPro" id="IPR010870">
    <property type="entry name" value="Porin_O/P"/>
</dbReference>
<feature type="chain" id="PRO_5045447103" description="Porin" evidence="1">
    <location>
        <begin position="27"/>
        <end position="555"/>
    </location>
</feature>
<keyword evidence="3" id="KW-1185">Reference proteome</keyword>
<dbReference type="Gene3D" id="2.40.160.10">
    <property type="entry name" value="Porin"/>
    <property type="match status" value="1"/>
</dbReference>
<dbReference type="InterPro" id="IPR023614">
    <property type="entry name" value="Porin_dom_sf"/>
</dbReference>
<evidence type="ECO:0000256" key="1">
    <source>
        <dbReference type="SAM" id="SignalP"/>
    </source>
</evidence>
<evidence type="ECO:0000313" key="2">
    <source>
        <dbReference type="EMBL" id="MCX2979569.1"/>
    </source>
</evidence>